<name>A0ABN3BXD7_9MICC</name>
<dbReference type="EMBL" id="BAAAQW010000007">
    <property type="protein sequence ID" value="GAA2201568.1"/>
    <property type="molecule type" value="Genomic_DNA"/>
</dbReference>
<dbReference type="Proteomes" id="UP001500432">
    <property type="component" value="Unassembled WGS sequence"/>
</dbReference>
<keyword evidence="3" id="KW-1185">Reference proteome</keyword>
<feature type="compositionally biased region" description="Basic and acidic residues" evidence="1">
    <location>
        <begin position="27"/>
        <end position="37"/>
    </location>
</feature>
<sequence>MALHAHQLMGTFDELVQQLLGPAGHSVRHERNSREDVGASAAAPIMSGMNWSGKARWPRGGRDGRSLQRPRACAATSAAAALHACGRHEEG</sequence>
<evidence type="ECO:0000256" key="1">
    <source>
        <dbReference type="SAM" id="MobiDB-lite"/>
    </source>
</evidence>
<evidence type="ECO:0000313" key="2">
    <source>
        <dbReference type="EMBL" id="GAA2201568.1"/>
    </source>
</evidence>
<feature type="region of interest" description="Disordered" evidence="1">
    <location>
        <begin position="23"/>
        <end position="68"/>
    </location>
</feature>
<proteinExistence type="predicted"/>
<gene>
    <name evidence="2" type="ORF">GCM10009849_26510</name>
</gene>
<organism evidence="2 3">
    <name type="scientific">Sinomonas flava</name>
    <dbReference type="NCBI Taxonomy" id="496857"/>
    <lineage>
        <taxon>Bacteria</taxon>
        <taxon>Bacillati</taxon>
        <taxon>Actinomycetota</taxon>
        <taxon>Actinomycetes</taxon>
        <taxon>Micrococcales</taxon>
        <taxon>Micrococcaceae</taxon>
        <taxon>Sinomonas</taxon>
    </lineage>
</organism>
<protein>
    <submittedName>
        <fullName evidence="2">Uncharacterized protein</fullName>
    </submittedName>
</protein>
<evidence type="ECO:0000313" key="3">
    <source>
        <dbReference type="Proteomes" id="UP001500432"/>
    </source>
</evidence>
<reference evidence="2 3" key="1">
    <citation type="journal article" date="2019" name="Int. J. Syst. Evol. Microbiol.">
        <title>The Global Catalogue of Microorganisms (GCM) 10K type strain sequencing project: providing services to taxonomists for standard genome sequencing and annotation.</title>
        <authorList>
            <consortium name="The Broad Institute Genomics Platform"/>
            <consortium name="The Broad Institute Genome Sequencing Center for Infectious Disease"/>
            <person name="Wu L."/>
            <person name="Ma J."/>
        </authorList>
    </citation>
    <scope>NUCLEOTIDE SEQUENCE [LARGE SCALE GENOMIC DNA]</scope>
    <source>
        <strain evidence="2 3">JCM 16034</strain>
    </source>
</reference>
<accession>A0ABN3BXD7</accession>
<comment type="caution">
    <text evidence="2">The sequence shown here is derived from an EMBL/GenBank/DDBJ whole genome shotgun (WGS) entry which is preliminary data.</text>
</comment>